<organism evidence="2">
    <name type="scientific">Geobacillus sp. (strain Y4.1MC1)</name>
    <dbReference type="NCBI Taxonomy" id="581103"/>
    <lineage>
        <taxon>Bacteria</taxon>
        <taxon>Bacillati</taxon>
        <taxon>Bacillota</taxon>
        <taxon>Bacilli</taxon>
        <taxon>Bacillales</taxon>
        <taxon>Anoxybacillaceae</taxon>
        <taxon>Geobacillus</taxon>
    </lineage>
</organism>
<dbReference type="AlphaFoldDB" id="A0A7U4DK14"/>
<dbReference type="EMBL" id="CP002293">
    <property type="protein sequence ID" value="ADP73587.1"/>
    <property type="molecule type" value="Genomic_DNA"/>
</dbReference>
<gene>
    <name evidence="2" type="ORF">GY4MC1_0771</name>
</gene>
<proteinExistence type="predicted"/>
<dbReference type="InterPro" id="IPR025711">
    <property type="entry name" value="PepSY"/>
</dbReference>
<dbReference type="Pfam" id="PF03413">
    <property type="entry name" value="PepSY"/>
    <property type="match status" value="1"/>
</dbReference>
<reference evidence="2" key="1">
    <citation type="submission" date="2010-10" db="EMBL/GenBank/DDBJ databases">
        <title>Complete sequence of chromosome of Geobacillus sp. Y4.1MC1.</title>
        <authorList>
            <consortium name="US DOE Joint Genome Institute"/>
            <person name="Lucas S."/>
            <person name="Copeland A."/>
            <person name="Lapidus A."/>
            <person name="Cheng J.-F."/>
            <person name="Bruce D."/>
            <person name="Goodwin L."/>
            <person name="Pitluck S."/>
            <person name="Chertkov O."/>
            <person name="Zhang X."/>
            <person name="Detter J.C."/>
            <person name="Han C."/>
            <person name="Tapia R."/>
            <person name="Land M."/>
            <person name="Hauser L."/>
            <person name="Jeffries C."/>
            <person name="Kyrpides N."/>
            <person name="Ivanova N."/>
            <person name="Ovchinnikova G."/>
            <person name="Brumm P."/>
            <person name="Mead D."/>
            <person name="Woyke T."/>
        </authorList>
    </citation>
    <scope>NUCLEOTIDE SEQUENCE [LARGE SCALE GENOMIC DNA]</scope>
    <source>
        <strain evidence="2">Y4.1MC1</strain>
    </source>
</reference>
<dbReference type="Gene3D" id="3.10.450.40">
    <property type="match status" value="1"/>
</dbReference>
<name>A0A7U4DK14_GEOS0</name>
<evidence type="ECO:0000313" key="2">
    <source>
        <dbReference type="EMBL" id="ADP73587.1"/>
    </source>
</evidence>
<sequence>MNWKKFIIGAITGFAAAYAVSTQLKQRMISAEKALSLAKDALQRHGAVSGSWIQANPETYEKDNVIYTVYKGGVCRDDQQYEFVIDAYTGTIIDTNPL</sequence>
<evidence type="ECO:0000259" key="1">
    <source>
        <dbReference type="Pfam" id="PF03413"/>
    </source>
</evidence>
<accession>A0A7U4DK14</accession>
<feature type="domain" description="PepSY" evidence="1">
    <location>
        <begin position="29"/>
        <end position="95"/>
    </location>
</feature>
<protein>
    <submittedName>
        <fullName evidence="2">Propeptide PepSY amd peptidase M4</fullName>
    </submittedName>
</protein>
<dbReference type="KEGG" id="gmc:GY4MC1_0771"/>